<organism evidence="1 2">
    <name type="scientific">Babjeviella inositovora NRRL Y-12698</name>
    <dbReference type="NCBI Taxonomy" id="984486"/>
    <lineage>
        <taxon>Eukaryota</taxon>
        <taxon>Fungi</taxon>
        <taxon>Dikarya</taxon>
        <taxon>Ascomycota</taxon>
        <taxon>Saccharomycotina</taxon>
        <taxon>Pichiomycetes</taxon>
        <taxon>Serinales incertae sedis</taxon>
        <taxon>Babjeviella</taxon>
    </lineage>
</organism>
<dbReference type="EMBL" id="KV454434">
    <property type="protein sequence ID" value="ODQ78715.1"/>
    <property type="molecule type" value="Genomic_DNA"/>
</dbReference>
<dbReference type="AlphaFoldDB" id="A0A1E3QLZ9"/>
<proteinExistence type="predicted"/>
<keyword evidence="2" id="KW-1185">Reference proteome</keyword>
<sequence length="55" mass="6559">MSTIEARWQIFRLESTNITVDSRVYSNLAVSWIRTYPFSFHWSLYIRLANFGSIN</sequence>
<dbReference type="Proteomes" id="UP000094336">
    <property type="component" value="Unassembled WGS sequence"/>
</dbReference>
<evidence type="ECO:0000313" key="1">
    <source>
        <dbReference type="EMBL" id="ODQ78715.1"/>
    </source>
</evidence>
<dbReference type="GeneID" id="30147190"/>
<evidence type="ECO:0000313" key="2">
    <source>
        <dbReference type="Proteomes" id="UP000094336"/>
    </source>
</evidence>
<reference evidence="2" key="1">
    <citation type="submission" date="2016-05" db="EMBL/GenBank/DDBJ databases">
        <title>Comparative genomics of biotechnologically important yeasts.</title>
        <authorList>
            <consortium name="DOE Joint Genome Institute"/>
            <person name="Riley R."/>
            <person name="Haridas S."/>
            <person name="Wolfe K.H."/>
            <person name="Lopes M.R."/>
            <person name="Hittinger C.T."/>
            <person name="Goker M."/>
            <person name="Salamov A."/>
            <person name="Wisecaver J."/>
            <person name="Long T.M."/>
            <person name="Aerts A.L."/>
            <person name="Barry K."/>
            <person name="Choi C."/>
            <person name="Clum A."/>
            <person name="Coughlan A.Y."/>
            <person name="Deshpande S."/>
            <person name="Douglass A.P."/>
            <person name="Hanson S.J."/>
            <person name="Klenk H.-P."/>
            <person name="Labutti K."/>
            <person name="Lapidus A."/>
            <person name="Lindquist E."/>
            <person name="Lipzen A."/>
            <person name="Meier-Kolthoff J.P."/>
            <person name="Ohm R.A."/>
            <person name="Otillar R.P."/>
            <person name="Pangilinan J."/>
            <person name="Peng Y."/>
            <person name="Rokas A."/>
            <person name="Rosa C.A."/>
            <person name="Scheuner C."/>
            <person name="Sibirny A.A."/>
            <person name="Slot J.C."/>
            <person name="Stielow J.B."/>
            <person name="Sun H."/>
            <person name="Kurtzman C.P."/>
            <person name="Blackwell M."/>
            <person name="Grigoriev I.V."/>
            <person name="Jeffries T.W."/>
        </authorList>
    </citation>
    <scope>NUCLEOTIDE SEQUENCE [LARGE SCALE GENOMIC DNA]</scope>
    <source>
        <strain evidence="2">NRRL Y-12698</strain>
    </source>
</reference>
<protein>
    <submittedName>
        <fullName evidence="1">Uncharacterized protein</fullName>
    </submittedName>
</protein>
<name>A0A1E3QLZ9_9ASCO</name>
<gene>
    <name evidence="1" type="ORF">BABINDRAFT_162411</name>
</gene>
<dbReference type="RefSeq" id="XP_018984043.1">
    <property type="nucleotide sequence ID" value="XM_019129337.1"/>
</dbReference>
<accession>A0A1E3QLZ9</accession>